<reference evidence="1" key="1">
    <citation type="journal article" date="2020" name="Stud. Mycol.">
        <title>101 Dothideomycetes genomes: a test case for predicting lifestyles and emergence of pathogens.</title>
        <authorList>
            <person name="Haridas S."/>
            <person name="Albert R."/>
            <person name="Binder M."/>
            <person name="Bloem J."/>
            <person name="Labutti K."/>
            <person name="Salamov A."/>
            <person name="Andreopoulos B."/>
            <person name="Baker S."/>
            <person name="Barry K."/>
            <person name="Bills G."/>
            <person name="Bluhm B."/>
            <person name="Cannon C."/>
            <person name="Castanera R."/>
            <person name="Culley D."/>
            <person name="Daum C."/>
            <person name="Ezra D."/>
            <person name="Gonzalez J."/>
            <person name="Henrissat B."/>
            <person name="Kuo A."/>
            <person name="Liang C."/>
            <person name="Lipzen A."/>
            <person name="Lutzoni F."/>
            <person name="Magnuson J."/>
            <person name="Mondo S."/>
            <person name="Nolan M."/>
            <person name="Ohm R."/>
            <person name="Pangilinan J."/>
            <person name="Park H.-J."/>
            <person name="Ramirez L."/>
            <person name="Alfaro M."/>
            <person name="Sun H."/>
            <person name="Tritt A."/>
            <person name="Yoshinaga Y."/>
            <person name="Zwiers L.-H."/>
            <person name="Turgeon B."/>
            <person name="Goodwin S."/>
            <person name="Spatafora J."/>
            <person name="Crous P."/>
            <person name="Grigoriev I."/>
        </authorList>
    </citation>
    <scope>NUCLEOTIDE SEQUENCE</scope>
    <source>
        <strain evidence="1">CBS 480.64</strain>
    </source>
</reference>
<dbReference type="Proteomes" id="UP000799421">
    <property type="component" value="Unassembled WGS sequence"/>
</dbReference>
<dbReference type="AlphaFoldDB" id="A0A6A7C1C6"/>
<evidence type="ECO:0000313" key="2">
    <source>
        <dbReference type="Proteomes" id="UP000799421"/>
    </source>
</evidence>
<protein>
    <submittedName>
        <fullName evidence="1">Uncharacterized protein</fullName>
    </submittedName>
</protein>
<evidence type="ECO:0000313" key="1">
    <source>
        <dbReference type="EMBL" id="KAF2860809.1"/>
    </source>
</evidence>
<keyword evidence="2" id="KW-1185">Reference proteome</keyword>
<dbReference type="EMBL" id="MU005978">
    <property type="protein sequence ID" value="KAF2860809.1"/>
    <property type="molecule type" value="Genomic_DNA"/>
</dbReference>
<organism evidence="1 2">
    <name type="scientific">Piedraia hortae CBS 480.64</name>
    <dbReference type="NCBI Taxonomy" id="1314780"/>
    <lineage>
        <taxon>Eukaryota</taxon>
        <taxon>Fungi</taxon>
        <taxon>Dikarya</taxon>
        <taxon>Ascomycota</taxon>
        <taxon>Pezizomycotina</taxon>
        <taxon>Dothideomycetes</taxon>
        <taxon>Dothideomycetidae</taxon>
        <taxon>Capnodiales</taxon>
        <taxon>Piedraiaceae</taxon>
        <taxon>Piedraia</taxon>
    </lineage>
</organism>
<gene>
    <name evidence="1" type="ORF">K470DRAFT_62902</name>
</gene>
<sequence>MQPASLQHRPRRTGGYVARPRPLSLLPDLRNSSGIGGGIVLPGLDSSTTKVAGGKDIKVWSFRVAMYFMYLGSTTIGLGYPADLTMIATSTRINLKKPSPTSFDALATVNTLCSLVLVFDNVPNGQVGIIDAHAMASIAPIEPPSFSFDQIAWIIKCSGFSGVRR</sequence>
<accession>A0A6A7C1C6</accession>
<name>A0A6A7C1C6_9PEZI</name>
<proteinExistence type="predicted"/>